<gene>
    <name evidence="2" type="ORF">EEDITHA_LOCUS4409</name>
</gene>
<accession>A0AAU9TRM5</accession>
<name>A0AAU9TRM5_EUPED</name>
<dbReference type="PANTHER" id="PTHR12635">
    <property type="entry name" value="RHO-GTPASE-ACTIVATING PROTEIN 6 FAMILY MEMBER"/>
    <property type="match status" value="1"/>
</dbReference>
<dbReference type="Proteomes" id="UP001153954">
    <property type="component" value="Unassembled WGS sequence"/>
</dbReference>
<comment type="caution">
    <text evidence="2">The sequence shown here is derived from an EMBL/GenBank/DDBJ whole genome shotgun (WGS) entry which is preliminary data.</text>
</comment>
<keyword evidence="1" id="KW-0343">GTPase activation</keyword>
<proteinExistence type="predicted"/>
<organism evidence="2 3">
    <name type="scientific">Euphydryas editha</name>
    <name type="common">Edith's checkerspot</name>
    <dbReference type="NCBI Taxonomy" id="104508"/>
    <lineage>
        <taxon>Eukaryota</taxon>
        <taxon>Metazoa</taxon>
        <taxon>Ecdysozoa</taxon>
        <taxon>Arthropoda</taxon>
        <taxon>Hexapoda</taxon>
        <taxon>Insecta</taxon>
        <taxon>Pterygota</taxon>
        <taxon>Neoptera</taxon>
        <taxon>Endopterygota</taxon>
        <taxon>Lepidoptera</taxon>
        <taxon>Glossata</taxon>
        <taxon>Ditrysia</taxon>
        <taxon>Papilionoidea</taxon>
        <taxon>Nymphalidae</taxon>
        <taxon>Nymphalinae</taxon>
        <taxon>Euphydryas</taxon>
    </lineage>
</organism>
<dbReference type="InterPro" id="IPR037863">
    <property type="entry name" value="RHOGAP6/36"/>
</dbReference>
<sequence length="81" mass="9078">MYFKKWATIGQDKLLQRTRKELTQVGSCCWADGSGRCVRLADTSLLTLTEVERKALQQAALARLQQLNLGTTIKVPEGKKL</sequence>
<dbReference type="GO" id="GO:0005096">
    <property type="term" value="F:GTPase activator activity"/>
    <property type="evidence" value="ECO:0007669"/>
    <property type="project" value="UniProtKB-KW"/>
</dbReference>
<dbReference type="AlphaFoldDB" id="A0AAU9TRM5"/>
<dbReference type="EMBL" id="CAKOGL010000007">
    <property type="protein sequence ID" value="CAH2088230.1"/>
    <property type="molecule type" value="Genomic_DNA"/>
</dbReference>
<dbReference type="PANTHER" id="PTHR12635:SF7">
    <property type="entry name" value="RHO GTPASE ACTIVATING PROTEIN 6-RELATED"/>
    <property type="match status" value="1"/>
</dbReference>
<reference evidence="2" key="1">
    <citation type="submission" date="2022-03" db="EMBL/GenBank/DDBJ databases">
        <authorList>
            <person name="Tunstrom K."/>
        </authorList>
    </citation>
    <scope>NUCLEOTIDE SEQUENCE</scope>
</reference>
<evidence type="ECO:0000313" key="2">
    <source>
        <dbReference type="EMBL" id="CAH2088230.1"/>
    </source>
</evidence>
<evidence type="ECO:0000313" key="3">
    <source>
        <dbReference type="Proteomes" id="UP001153954"/>
    </source>
</evidence>
<evidence type="ECO:0000256" key="1">
    <source>
        <dbReference type="ARBA" id="ARBA00022468"/>
    </source>
</evidence>
<protein>
    <submittedName>
        <fullName evidence="2">Uncharacterized protein</fullName>
    </submittedName>
</protein>
<keyword evidence="3" id="KW-1185">Reference proteome</keyword>